<feature type="domain" description="UDENN" evidence="5">
    <location>
        <begin position="29"/>
        <end position="390"/>
    </location>
</feature>
<comment type="subcellular location">
    <subcellularLocation>
        <location evidence="1">Cytoplasmic vesicle</location>
        <location evidence="1">Clathrin-coated vesicle</location>
    </subcellularLocation>
</comment>
<dbReference type="GO" id="GO:0030136">
    <property type="term" value="C:clathrin-coated vesicle"/>
    <property type="evidence" value="ECO:0007669"/>
    <property type="project" value="UniProtKB-SubCell"/>
</dbReference>
<dbReference type="Gene3D" id="3.40.50.11500">
    <property type="match status" value="1"/>
</dbReference>
<evidence type="ECO:0000259" key="5">
    <source>
        <dbReference type="PROSITE" id="PS50211"/>
    </source>
</evidence>
<dbReference type="Proteomes" id="UP000092443">
    <property type="component" value="Unplaced"/>
</dbReference>
<feature type="compositionally biased region" description="Polar residues" evidence="4">
    <location>
        <begin position="543"/>
        <end position="578"/>
    </location>
</feature>
<dbReference type="InterPro" id="IPR043153">
    <property type="entry name" value="DENN_C"/>
</dbReference>
<dbReference type="GO" id="GO:0005085">
    <property type="term" value="F:guanyl-nucleotide exchange factor activity"/>
    <property type="evidence" value="ECO:0007669"/>
    <property type="project" value="UniProtKB-KW"/>
</dbReference>
<keyword evidence="2" id="KW-0344">Guanine-nucleotide releasing factor</keyword>
<feature type="compositionally biased region" description="Low complexity" evidence="4">
    <location>
        <begin position="720"/>
        <end position="738"/>
    </location>
</feature>
<feature type="compositionally biased region" description="Pro residues" evidence="4">
    <location>
        <begin position="744"/>
        <end position="758"/>
    </location>
</feature>
<dbReference type="InterPro" id="IPR040032">
    <property type="entry name" value="DENND1A/B/C"/>
</dbReference>
<protein>
    <submittedName>
        <fullName evidence="7">DENN domain-containing protein 1B isoform X3</fullName>
    </submittedName>
</protein>
<proteinExistence type="predicted"/>
<keyword evidence="3" id="KW-0968">Cytoplasmic vesicle</keyword>
<dbReference type="InterPro" id="IPR001194">
    <property type="entry name" value="cDENN_dom"/>
</dbReference>
<name>A0A9C6DNE2_9MUSC</name>
<dbReference type="AlphaFoldDB" id="A0A9C6DNE2"/>
<evidence type="ECO:0000256" key="3">
    <source>
        <dbReference type="ARBA" id="ARBA00023329"/>
    </source>
</evidence>
<dbReference type="GO" id="GO:0005829">
    <property type="term" value="C:cytosol"/>
    <property type="evidence" value="ECO:0007669"/>
    <property type="project" value="TreeGrafter"/>
</dbReference>
<dbReference type="Gene3D" id="3.30.450.200">
    <property type="match status" value="1"/>
</dbReference>
<feature type="region of interest" description="Disordered" evidence="4">
    <location>
        <begin position="641"/>
        <end position="695"/>
    </location>
</feature>
<dbReference type="SMART" id="SM00799">
    <property type="entry name" value="DENN"/>
    <property type="match status" value="1"/>
</dbReference>
<dbReference type="PANTHER" id="PTHR13196:SF14">
    <property type="entry name" value="UDENN DOMAIN-CONTAINING PROTEIN"/>
    <property type="match status" value="1"/>
</dbReference>
<dbReference type="RefSeq" id="XP_037895771.1">
    <property type="nucleotide sequence ID" value="XM_038039843.1"/>
</dbReference>
<dbReference type="FunFam" id="3.40.50.11500:FF:000001">
    <property type="entry name" value="Putative DENN domain-containing protein 1A"/>
    <property type="match status" value="1"/>
</dbReference>
<evidence type="ECO:0000313" key="6">
    <source>
        <dbReference type="Proteomes" id="UP000092443"/>
    </source>
</evidence>
<feature type="compositionally biased region" description="Polar residues" evidence="4">
    <location>
        <begin position="459"/>
        <end position="471"/>
    </location>
</feature>
<dbReference type="PROSITE" id="PS50211">
    <property type="entry name" value="DENN"/>
    <property type="match status" value="1"/>
</dbReference>
<dbReference type="InterPro" id="IPR005112">
    <property type="entry name" value="dDENN_dom"/>
</dbReference>
<feature type="region of interest" description="Disordered" evidence="4">
    <location>
        <begin position="720"/>
        <end position="762"/>
    </location>
</feature>
<feature type="compositionally biased region" description="Low complexity" evidence="4">
    <location>
        <begin position="651"/>
        <end position="671"/>
    </location>
</feature>
<dbReference type="SMART" id="SM00800">
    <property type="entry name" value="uDENN"/>
    <property type="match status" value="1"/>
</dbReference>
<feature type="compositionally biased region" description="Polar residues" evidence="4">
    <location>
        <begin position="684"/>
        <end position="695"/>
    </location>
</feature>
<dbReference type="PANTHER" id="PTHR13196">
    <property type="entry name" value="DENN DOMAIN-CONTAINING"/>
    <property type="match status" value="1"/>
</dbReference>
<evidence type="ECO:0000256" key="1">
    <source>
        <dbReference type="ARBA" id="ARBA00004132"/>
    </source>
</evidence>
<dbReference type="InterPro" id="IPR037516">
    <property type="entry name" value="Tripartite_DENN"/>
</dbReference>
<sequence>MTMSSRNKTDVKKLFEYWCEVTRTHNIEYTNIVNRNDGNFMTPFGIITESFPESFRDEKTIADIPAFAFPCDFESESVQSYSFVLTTDDSKWRFGFCRHDPKSLSTMVIITLLPWHDTFLRLLTVLAEVRRLNKTEFRQFLAEVYNSGVPDLGCQLKLIYNGGQSQFVFERPKQFQLPSIPENHNLNLYYNFVDPKNMIAVFAAMLAERRIIFTSRRLDRLSSCIQAANAFLYPMVWQHIFIPVLPMKLKDYLSAPMPYLIGVPQRVLETMMPEELGEVVILNCDTKIFDSPFHDVQDMPAEIVSQLKKHLSHSNQHMGDRVSKIFLGVLVQLIGGYRDAVEFRETGKTFNRDKFIESRPSHLRPFLTKMMDLQIFQQFIDERLEMMNTGLGFSDEFEQETVRYAEKLKKRGRFYQLKEKTNPAVKSAVKSVKESSRVAKHAYKDLKSKFRDITPPHPHNSQFRSHLSSNSQHDRLDGNHIKSILGPHSAPSSPVFNKRPGTGNKIAAHTGCIEYTPKDDIICANQYLRRGPTSLALSSSSSHVQANGHSLPITNNNPHRLSNQMTPSPAISPASSLCSSEMNLSQELQNHPLFKTPLVDRSPHHMQINTGELGNTASEEESIKDLISLDDSSNTSFDLEDFDPLNQNARPLPTTTSTTATTTTTTALNTSQALKNKSPALGPTSKNMSTTTVSSGNISHNHTCFTPQHHLTKSNVVQQRYLHQQQQQQQRQQQQQQLPLLSDTPPPLPKSVPPPMPPPDDDFELLRKYGLDQFTLTTNYPSTTTNTINTISTATGTMSMVPSQKISLANTNSRNGCLTITNGMKNWTTFD</sequence>
<reference evidence="7" key="1">
    <citation type="submission" date="2025-08" db="UniProtKB">
        <authorList>
            <consortium name="RefSeq"/>
        </authorList>
    </citation>
    <scope>IDENTIFICATION</scope>
    <source>
        <tissue evidence="7">Whole body pupa</tissue>
    </source>
</reference>
<keyword evidence="6" id="KW-1185">Reference proteome</keyword>
<gene>
    <name evidence="7" type="primary">LOC119641262</name>
</gene>
<feature type="region of interest" description="Disordered" evidence="4">
    <location>
        <begin position="538"/>
        <end position="578"/>
    </location>
</feature>
<dbReference type="Pfam" id="PF02141">
    <property type="entry name" value="DENN"/>
    <property type="match status" value="1"/>
</dbReference>
<evidence type="ECO:0000256" key="4">
    <source>
        <dbReference type="SAM" id="MobiDB-lite"/>
    </source>
</evidence>
<dbReference type="Pfam" id="PF03455">
    <property type="entry name" value="dDENN"/>
    <property type="match status" value="1"/>
</dbReference>
<accession>A0A9C6DNE2</accession>
<dbReference type="Gene3D" id="6.10.140.1000">
    <property type="match status" value="1"/>
</dbReference>
<evidence type="ECO:0000313" key="7">
    <source>
        <dbReference type="RefSeq" id="XP_037895771.1"/>
    </source>
</evidence>
<dbReference type="Pfam" id="PF03456">
    <property type="entry name" value="uDENN"/>
    <property type="match status" value="1"/>
</dbReference>
<dbReference type="GO" id="GO:0006897">
    <property type="term" value="P:endocytosis"/>
    <property type="evidence" value="ECO:0007669"/>
    <property type="project" value="TreeGrafter"/>
</dbReference>
<feature type="region of interest" description="Disordered" evidence="4">
    <location>
        <begin position="449"/>
        <end position="478"/>
    </location>
</feature>
<dbReference type="GeneID" id="119641262"/>
<dbReference type="GO" id="GO:0032456">
    <property type="term" value="P:endocytic recycling"/>
    <property type="evidence" value="ECO:0007669"/>
    <property type="project" value="TreeGrafter"/>
</dbReference>
<dbReference type="InterPro" id="IPR005113">
    <property type="entry name" value="uDENN_dom"/>
</dbReference>
<dbReference type="FunFam" id="3.30.450.200:FF:000003">
    <property type="entry name" value="DENN domain containing 1A"/>
    <property type="match status" value="1"/>
</dbReference>
<dbReference type="SMART" id="SM00801">
    <property type="entry name" value="dDENN"/>
    <property type="match status" value="1"/>
</dbReference>
<organism evidence="6 7">
    <name type="scientific">Glossina fuscipes</name>
    <dbReference type="NCBI Taxonomy" id="7396"/>
    <lineage>
        <taxon>Eukaryota</taxon>
        <taxon>Metazoa</taxon>
        <taxon>Ecdysozoa</taxon>
        <taxon>Arthropoda</taxon>
        <taxon>Hexapoda</taxon>
        <taxon>Insecta</taxon>
        <taxon>Pterygota</taxon>
        <taxon>Neoptera</taxon>
        <taxon>Endopterygota</taxon>
        <taxon>Diptera</taxon>
        <taxon>Brachycera</taxon>
        <taxon>Muscomorpha</taxon>
        <taxon>Hippoboscoidea</taxon>
        <taxon>Glossinidae</taxon>
        <taxon>Glossina</taxon>
    </lineage>
</organism>
<evidence type="ECO:0000256" key="2">
    <source>
        <dbReference type="ARBA" id="ARBA00022658"/>
    </source>
</evidence>
<dbReference type="GO" id="GO:1901981">
    <property type="term" value="F:phosphatidylinositol phosphate binding"/>
    <property type="evidence" value="ECO:0007669"/>
    <property type="project" value="TreeGrafter"/>
</dbReference>